<dbReference type="InParanoid" id="S2IYL9"/>
<proteinExistence type="predicted"/>
<reference evidence="2" key="1">
    <citation type="submission" date="2013-05" db="EMBL/GenBank/DDBJ databases">
        <title>The Genome sequence of Mucor circinelloides f. circinelloides 1006PhL.</title>
        <authorList>
            <consortium name="The Broad Institute Genomics Platform"/>
            <person name="Cuomo C."/>
            <person name="Earl A."/>
            <person name="Findley K."/>
            <person name="Lee S.C."/>
            <person name="Walker B."/>
            <person name="Young S."/>
            <person name="Zeng Q."/>
            <person name="Gargeya S."/>
            <person name="Fitzgerald M."/>
            <person name="Haas B."/>
            <person name="Abouelleil A."/>
            <person name="Allen A.W."/>
            <person name="Alvarado L."/>
            <person name="Arachchi H.M."/>
            <person name="Berlin A.M."/>
            <person name="Chapman S.B."/>
            <person name="Gainer-Dewar J."/>
            <person name="Goldberg J."/>
            <person name="Griggs A."/>
            <person name="Gujja S."/>
            <person name="Hansen M."/>
            <person name="Howarth C."/>
            <person name="Imamovic A."/>
            <person name="Ireland A."/>
            <person name="Larimer J."/>
            <person name="McCowan C."/>
            <person name="Murphy C."/>
            <person name="Pearson M."/>
            <person name="Poon T.W."/>
            <person name="Priest M."/>
            <person name="Roberts A."/>
            <person name="Saif S."/>
            <person name="Shea T."/>
            <person name="Sisk P."/>
            <person name="Sykes S."/>
            <person name="Wortman J."/>
            <person name="Nusbaum C."/>
            <person name="Birren B."/>
        </authorList>
    </citation>
    <scope>NUCLEOTIDE SEQUENCE [LARGE SCALE GENOMIC DNA]</scope>
    <source>
        <strain evidence="2">1006PhL</strain>
    </source>
</reference>
<organism evidence="1 2">
    <name type="scientific">Mucor circinelloides f. circinelloides (strain 1006PhL)</name>
    <name type="common">Mucormycosis agent</name>
    <name type="synonym">Calyptromyces circinelloides</name>
    <dbReference type="NCBI Taxonomy" id="1220926"/>
    <lineage>
        <taxon>Eukaryota</taxon>
        <taxon>Fungi</taxon>
        <taxon>Fungi incertae sedis</taxon>
        <taxon>Mucoromycota</taxon>
        <taxon>Mucoromycotina</taxon>
        <taxon>Mucoromycetes</taxon>
        <taxon>Mucorales</taxon>
        <taxon>Mucorineae</taxon>
        <taxon>Mucoraceae</taxon>
        <taxon>Mucor</taxon>
    </lineage>
</organism>
<dbReference type="Proteomes" id="UP000014254">
    <property type="component" value="Unassembled WGS sequence"/>
</dbReference>
<evidence type="ECO:0000313" key="1">
    <source>
        <dbReference type="EMBL" id="EPB80937.1"/>
    </source>
</evidence>
<dbReference type="STRING" id="1220926.S2IYL9"/>
<dbReference type="AlphaFoldDB" id="S2IYL9"/>
<dbReference type="OrthoDB" id="2233213at2759"/>
<accession>S2IYL9</accession>
<dbReference type="EMBL" id="KE124302">
    <property type="protein sequence ID" value="EPB80937.1"/>
    <property type="molecule type" value="Genomic_DNA"/>
</dbReference>
<keyword evidence="2" id="KW-1185">Reference proteome</keyword>
<gene>
    <name evidence="1" type="ORF">HMPREF1544_12371</name>
</gene>
<protein>
    <submittedName>
        <fullName evidence="1">Uncharacterized protein</fullName>
    </submittedName>
</protein>
<sequence>MTASTPRHNTNTHRPTFTCPTLLSSTLRNKLQYPSQSCHSTASRNPVDVAKSLVTKRDHYLSLLNDMIVGTADDDANGQQHMVEIRSKIEELNRTISTIKHSVKLSGERVTAFIKGVSVGSSNAAAGGISLSNRDLPKFQLKSDSVKYSHGEESFDSIFHFLAVFEKVVSSSGQDVESVCWKRWYLPLTIPYE</sequence>
<name>S2IYL9_MUCC1</name>
<evidence type="ECO:0000313" key="2">
    <source>
        <dbReference type="Proteomes" id="UP000014254"/>
    </source>
</evidence>
<dbReference type="VEuPathDB" id="FungiDB:HMPREF1544_12371"/>